<protein>
    <submittedName>
        <fullName evidence="2">Conserved protein</fullName>
    </submittedName>
</protein>
<gene>
    <name evidence="2" type="ORF">M2A_2732</name>
</gene>
<dbReference type="Proteomes" id="UP000028702">
    <property type="component" value="Unassembled WGS sequence"/>
</dbReference>
<feature type="region of interest" description="Disordered" evidence="1">
    <location>
        <begin position="1"/>
        <end position="22"/>
    </location>
</feature>
<proteinExistence type="predicted"/>
<feature type="region of interest" description="Disordered" evidence="1">
    <location>
        <begin position="100"/>
        <end position="145"/>
    </location>
</feature>
<comment type="caution">
    <text evidence="2">The sequence shown here is derived from an EMBL/GenBank/DDBJ whole genome shotgun (WGS) entry which is preliminary data.</text>
</comment>
<dbReference type="STRING" id="1333998.M2A_2732"/>
<keyword evidence="3" id="KW-1185">Reference proteome</keyword>
<feature type="region of interest" description="Disordered" evidence="1">
    <location>
        <begin position="219"/>
        <end position="256"/>
    </location>
</feature>
<organism evidence="2 3">
    <name type="scientific">Tepidicaulis marinus</name>
    <dbReference type="NCBI Taxonomy" id="1333998"/>
    <lineage>
        <taxon>Bacteria</taxon>
        <taxon>Pseudomonadati</taxon>
        <taxon>Pseudomonadota</taxon>
        <taxon>Alphaproteobacteria</taxon>
        <taxon>Hyphomicrobiales</taxon>
        <taxon>Parvibaculaceae</taxon>
        <taxon>Tepidicaulis</taxon>
    </lineage>
</organism>
<dbReference type="RefSeq" id="WP_156101771.1">
    <property type="nucleotide sequence ID" value="NZ_BBIO01000016.1"/>
</dbReference>
<reference evidence="2 3" key="1">
    <citation type="submission" date="2014-07" db="EMBL/GenBank/DDBJ databases">
        <title>Tepidicaulis marinum gen. nov., sp. nov., a novel marine bacterium denitrifying nitrate to nitrous oxide strictly under microaerobic conditions.</title>
        <authorList>
            <person name="Takeuchi M."/>
            <person name="Yamagishi T."/>
            <person name="Kamagata Y."/>
            <person name="Oshima K."/>
            <person name="Hattori M."/>
            <person name="Katayama T."/>
            <person name="Hanada S."/>
            <person name="Tamaki H."/>
            <person name="Marumo K."/>
            <person name="Maeda H."/>
            <person name="Nedachi M."/>
            <person name="Iwasaki W."/>
            <person name="Suwa Y."/>
            <person name="Sakata S."/>
        </authorList>
    </citation>
    <scope>NUCLEOTIDE SEQUENCE [LARGE SCALE GENOMIC DNA]</scope>
    <source>
        <strain evidence="2 3">MA2</strain>
    </source>
</reference>
<accession>A0A081BDW5</accession>
<dbReference type="AlphaFoldDB" id="A0A081BDW5"/>
<evidence type="ECO:0000313" key="2">
    <source>
        <dbReference type="EMBL" id="GAK46233.1"/>
    </source>
</evidence>
<evidence type="ECO:0000256" key="1">
    <source>
        <dbReference type="SAM" id="MobiDB-lite"/>
    </source>
</evidence>
<evidence type="ECO:0000313" key="3">
    <source>
        <dbReference type="Proteomes" id="UP000028702"/>
    </source>
</evidence>
<dbReference type="EMBL" id="BBIO01000016">
    <property type="protein sequence ID" value="GAK46233.1"/>
    <property type="molecule type" value="Genomic_DNA"/>
</dbReference>
<name>A0A081BDW5_9HYPH</name>
<sequence>MTKRQVNDFPNETAEEAQAQVHAARSAVQSDFDELRNSISANQIVDFALESLRDVDTGKMMDQAKRTVQEHPLPSVLTAAGIAWLAYSLGTQKSKSAAEAARARSADERADDGFVYESPSAEDERYEAERLNGHGPVSKAAAAGREKMRAAQERARHAGEEAAEASRQAGRKVKETYEAHPLVTGLIGLAAGAALAGYFSRTRAEDVTMGEARDAVMRKAKEEGSRYARAADEKAAEAMRKASEKLDQARDGLLRH</sequence>
<feature type="compositionally biased region" description="Basic and acidic residues" evidence="1">
    <location>
        <begin position="101"/>
        <end position="112"/>
    </location>
</feature>